<feature type="transmembrane region" description="Helical" evidence="2">
    <location>
        <begin position="225"/>
        <end position="248"/>
    </location>
</feature>
<gene>
    <name evidence="3" type="ORF">RRF57_009517</name>
</gene>
<dbReference type="PANTHER" id="PTHR35179:SF1">
    <property type="entry name" value="INTEGRAL MEMBRANE PROTEIN"/>
    <property type="match status" value="1"/>
</dbReference>
<feature type="transmembrane region" description="Helical" evidence="2">
    <location>
        <begin position="170"/>
        <end position="188"/>
    </location>
</feature>
<name>A0AAN7ZC01_9PEZI</name>
<keyword evidence="2" id="KW-0472">Membrane</keyword>
<feature type="transmembrane region" description="Helical" evidence="2">
    <location>
        <begin position="58"/>
        <end position="82"/>
    </location>
</feature>
<keyword evidence="2" id="KW-0812">Transmembrane</keyword>
<evidence type="ECO:0000313" key="3">
    <source>
        <dbReference type="EMBL" id="KAK5633803.1"/>
    </source>
</evidence>
<feature type="transmembrane region" description="Helical" evidence="2">
    <location>
        <begin position="200"/>
        <end position="219"/>
    </location>
</feature>
<sequence>MPEFLIPPWFQYVGPDKLEMNIASVVWGISLAVALFSASKASRQSWKVWRRIRGTNTYIVLVWVEWVSSVIMSVVTWAFLYGTIPSSFQIFFVIVTLWSLQVQCIIQIIINRLSFLTRNKKKVNWMRWSAALLLTCINISVYTIWIPARLQISETYIHINEIWDRTEKGIFLALDAGLNIYSSTLLIANGLEKYYRLYRFNIMMIAFSISLDVSVLLILHVHQAVLIGVMSLANGFIYLQFHPFVYLFKLHIELNVTELLGKIVSLDEGNSDPSASNGGTARKSRLEPSDAGTRGIRMATLITANREFTELRDDGLPKTGIHKTVETEIRYTKGDDDDGSQVSSTRELHIFDRT</sequence>
<proteinExistence type="predicted"/>
<evidence type="ECO:0000256" key="1">
    <source>
        <dbReference type="SAM" id="MobiDB-lite"/>
    </source>
</evidence>
<feature type="region of interest" description="Disordered" evidence="1">
    <location>
        <begin position="332"/>
        <end position="354"/>
    </location>
</feature>
<reference evidence="3 4" key="1">
    <citation type="submission" date="2023-10" db="EMBL/GenBank/DDBJ databases">
        <title>Draft genome sequence of Xylaria bambusicola isolate GMP-LS, the root and basal stem rot pathogen of sugarcane in Indonesia.</title>
        <authorList>
            <person name="Selvaraj P."/>
            <person name="Muralishankar V."/>
            <person name="Muruganantham S."/>
            <person name="Sp S."/>
            <person name="Haryani S."/>
            <person name="Lau K.J.X."/>
            <person name="Naqvi N.I."/>
        </authorList>
    </citation>
    <scope>NUCLEOTIDE SEQUENCE [LARGE SCALE GENOMIC DNA]</scope>
    <source>
        <strain evidence="3">GMP-LS</strain>
    </source>
</reference>
<dbReference type="PANTHER" id="PTHR35179">
    <property type="entry name" value="PROTEIN CBG02620"/>
    <property type="match status" value="1"/>
</dbReference>
<evidence type="ECO:0000256" key="2">
    <source>
        <dbReference type="SAM" id="Phobius"/>
    </source>
</evidence>
<accession>A0AAN7ZC01</accession>
<organism evidence="3 4">
    <name type="scientific">Xylaria bambusicola</name>
    <dbReference type="NCBI Taxonomy" id="326684"/>
    <lineage>
        <taxon>Eukaryota</taxon>
        <taxon>Fungi</taxon>
        <taxon>Dikarya</taxon>
        <taxon>Ascomycota</taxon>
        <taxon>Pezizomycotina</taxon>
        <taxon>Sordariomycetes</taxon>
        <taxon>Xylariomycetidae</taxon>
        <taxon>Xylariales</taxon>
        <taxon>Xylariaceae</taxon>
        <taxon>Xylaria</taxon>
    </lineage>
</organism>
<keyword evidence="2" id="KW-1133">Transmembrane helix</keyword>
<protein>
    <submittedName>
        <fullName evidence="3">Uncharacterized protein</fullName>
    </submittedName>
</protein>
<evidence type="ECO:0000313" key="4">
    <source>
        <dbReference type="Proteomes" id="UP001305414"/>
    </source>
</evidence>
<dbReference type="Proteomes" id="UP001305414">
    <property type="component" value="Unassembled WGS sequence"/>
</dbReference>
<dbReference type="AlphaFoldDB" id="A0AAN7ZC01"/>
<keyword evidence="4" id="KW-1185">Reference proteome</keyword>
<feature type="region of interest" description="Disordered" evidence="1">
    <location>
        <begin position="270"/>
        <end position="290"/>
    </location>
</feature>
<feature type="transmembrane region" description="Helical" evidence="2">
    <location>
        <begin position="20"/>
        <end position="38"/>
    </location>
</feature>
<comment type="caution">
    <text evidence="3">The sequence shown here is derived from an EMBL/GenBank/DDBJ whole genome shotgun (WGS) entry which is preliminary data.</text>
</comment>
<feature type="transmembrane region" description="Helical" evidence="2">
    <location>
        <begin position="88"/>
        <end position="110"/>
    </location>
</feature>
<feature type="transmembrane region" description="Helical" evidence="2">
    <location>
        <begin position="131"/>
        <end position="150"/>
    </location>
</feature>
<dbReference type="EMBL" id="JAWHQM010000035">
    <property type="protein sequence ID" value="KAK5633803.1"/>
    <property type="molecule type" value="Genomic_DNA"/>
</dbReference>